<dbReference type="Gene3D" id="2.40.70.10">
    <property type="entry name" value="Acid Proteases"/>
    <property type="match status" value="3"/>
</dbReference>
<dbReference type="Pfam" id="PF14541">
    <property type="entry name" value="TAXi_C"/>
    <property type="match status" value="2"/>
</dbReference>
<evidence type="ECO:0000256" key="5">
    <source>
        <dbReference type="ARBA" id="ARBA00023180"/>
    </source>
</evidence>
<dbReference type="InterPro" id="IPR021109">
    <property type="entry name" value="Peptidase_aspartic_dom_sf"/>
</dbReference>
<dbReference type="InterPro" id="IPR033121">
    <property type="entry name" value="PEPTIDASE_A1"/>
</dbReference>
<dbReference type="SUPFAM" id="SSF50630">
    <property type="entry name" value="Acid proteases"/>
    <property type="match status" value="2"/>
</dbReference>
<keyword evidence="2" id="KW-0645">Protease</keyword>
<dbReference type="GO" id="GO:0004190">
    <property type="term" value="F:aspartic-type endopeptidase activity"/>
    <property type="evidence" value="ECO:0007669"/>
    <property type="project" value="UniProtKB-KW"/>
</dbReference>
<sequence length="552" mass="60648">MEDASALVHHELFLLFICFTSLVFSSIAVTATATIPYRLNIKLIHRDSILSPYYSPNATTSDRFRQAIENSMARFAYLKARTSKTKDVHVHVRGPLIPRDGGSTFLVIFFIGEPPVPQLLMMDTGGNLLWVQCLPCTKCLRQFSTIFDPSNSSTYANLPCNSPLCLSSIGAHCNPEGLCLYLVKYEDGTGSIGNLATEKLTFMTSDDGITNVPNMVFGCGHNNVGKLGQPSGILGLNSHKTSLISQLGSRFSYCIGNIFDPHYNYNQLIIGDGEKIEGYTTPMAVYNDFYYLTLEGISVGEKLLDIDPETFRRTPSGKGGVIIDSGTTISFLARGGYQALSVEVQNLMDGVLKRSGQSQETWAPVLRGDRDGAKIKGYSTPMEVYNGHYFLTLEGIIIGEKRLMIDAQIFKRNPSSGSGGVVIDSGATYTFLVKAGYKSLKAGVSELIFGLLREVVDPNHPNQLCYNGTVSRDLQTFPSVTFQFARGADLVLEITSMFHQTADDILCLAALETPISNLNIIGIMAQQSYNVAYDLKEMEVSFQRIECELLED</sequence>
<dbReference type="AlphaFoldDB" id="A0A5J4ZV46"/>
<keyword evidence="9" id="KW-1185">Reference proteome</keyword>
<evidence type="ECO:0000313" key="8">
    <source>
        <dbReference type="EMBL" id="KAA8522703.1"/>
    </source>
</evidence>
<dbReference type="GO" id="GO:0006508">
    <property type="term" value="P:proteolysis"/>
    <property type="evidence" value="ECO:0007669"/>
    <property type="project" value="UniProtKB-KW"/>
</dbReference>
<evidence type="ECO:0000256" key="3">
    <source>
        <dbReference type="ARBA" id="ARBA00022750"/>
    </source>
</evidence>
<evidence type="ECO:0000256" key="4">
    <source>
        <dbReference type="ARBA" id="ARBA00022801"/>
    </source>
</evidence>
<dbReference type="InterPro" id="IPR002195">
    <property type="entry name" value="Dihydroorotase_CS"/>
</dbReference>
<accession>A0A5J4ZV46</accession>
<evidence type="ECO:0000313" key="9">
    <source>
        <dbReference type="Proteomes" id="UP000325577"/>
    </source>
</evidence>
<feature type="transmembrane region" description="Helical" evidence="6">
    <location>
        <begin position="12"/>
        <end position="37"/>
    </location>
</feature>
<protein>
    <recommendedName>
        <fullName evidence="7">Peptidase A1 domain-containing protein</fullName>
    </recommendedName>
</protein>
<dbReference type="PROSITE" id="PS51767">
    <property type="entry name" value="PEPTIDASE_A1"/>
    <property type="match status" value="1"/>
</dbReference>
<keyword evidence="6" id="KW-0472">Membrane</keyword>
<comment type="similarity">
    <text evidence="1">Belongs to the peptidase A1 family.</text>
</comment>
<organism evidence="8 9">
    <name type="scientific">Nyssa sinensis</name>
    <dbReference type="NCBI Taxonomy" id="561372"/>
    <lineage>
        <taxon>Eukaryota</taxon>
        <taxon>Viridiplantae</taxon>
        <taxon>Streptophyta</taxon>
        <taxon>Embryophyta</taxon>
        <taxon>Tracheophyta</taxon>
        <taxon>Spermatophyta</taxon>
        <taxon>Magnoliopsida</taxon>
        <taxon>eudicotyledons</taxon>
        <taxon>Gunneridae</taxon>
        <taxon>Pentapetalae</taxon>
        <taxon>asterids</taxon>
        <taxon>Cornales</taxon>
        <taxon>Nyssaceae</taxon>
        <taxon>Nyssa</taxon>
    </lineage>
</organism>
<dbReference type="InterPro" id="IPR034161">
    <property type="entry name" value="Pepsin-like_plant"/>
</dbReference>
<dbReference type="PANTHER" id="PTHR47967">
    <property type="entry name" value="OS07G0603500 PROTEIN-RELATED"/>
    <property type="match status" value="1"/>
</dbReference>
<gene>
    <name evidence="8" type="ORF">F0562_009135</name>
</gene>
<name>A0A5J4ZV46_9ASTE</name>
<dbReference type="InterPro" id="IPR032861">
    <property type="entry name" value="TAXi_N"/>
</dbReference>
<keyword evidence="6" id="KW-0812">Transmembrane</keyword>
<evidence type="ECO:0000256" key="1">
    <source>
        <dbReference type="ARBA" id="ARBA00007447"/>
    </source>
</evidence>
<evidence type="ECO:0000256" key="6">
    <source>
        <dbReference type="SAM" id="Phobius"/>
    </source>
</evidence>
<proteinExistence type="inferred from homology"/>
<dbReference type="GO" id="GO:0005576">
    <property type="term" value="C:extracellular region"/>
    <property type="evidence" value="ECO:0007669"/>
    <property type="project" value="TreeGrafter"/>
</dbReference>
<keyword evidence="3" id="KW-0064">Aspartyl protease</keyword>
<dbReference type="InterPro" id="IPR032799">
    <property type="entry name" value="TAXi_C"/>
</dbReference>
<evidence type="ECO:0000256" key="2">
    <source>
        <dbReference type="ARBA" id="ARBA00022670"/>
    </source>
</evidence>
<keyword evidence="5" id="KW-0325">Glycoprotein</keyword>
<dbReference type="PROSITE" id="PS00482">
    <property type="entry name" value="DIHYDROOROTASE_1"/>
    <property type="match status" value="1"/>
</dbReference>
<dbReference type="PANTHER" id="PTHR47967:SF14">
    <property type="entry name" value="EUKARYOTIC ASPARTYL PROTEASE FAMILY PROTEIN"/>
    <property type="match status" value="1"/>
</dbReference>
<dbReference type="EMBL" id="CM018047">
    <property type="protein sequence ID" value="KAA8522703.1"/>
    <property type="molecule type" value="Genomic_DNA"/>
</dbReference>
<dbReference type="InterPro" id="IPR051708">
    <property type="entry name" value="Plant_Aspart_Prot_A1"/>
</dbReference>
<dbReference type="Proteomes" id="UP000325577">
    <property type="component" value="Linkage Group LG4"/>
</dbReference>
<keyword evidence="6" id="KW-1133">Transmembrane helix</keyword>
<reference evidence="8 9" key="1">
    <citation type="submission" date="2019-09" db="EMBL/GenBank/DDBJ databases">
        <title>A chromosome-level genome assembly of the Chinese tupelo Nyssa sinensis.</title>
        <authorList>
            <person name="Yang X."/>
            <person name="Kang M."/>
            <person name="Yang Y."/>
            <person name="Xiong H."/>
            <person name="Wang M."/>
            <person name="Zhang Z."/>
            <person name="Wang Z."/>
            <person name="Wu H."/>
            <person name="Ma T."/>
            <person name="Liu J."/>
            <person name="Xi Z."/>
        </authorList>
    </citation>
    <scope>NUCLEOTIDE SEQUENCE [LARGE SCALE GENOMIC DNA]</scope>
    <source>
        <strain evidence="8">J267</strain>
        <tissue evidence="8">Leaf</tissue>
    </source>
</reference>
<keyword evidence="4" id="KW-0378">Hydrolase</keyword>
<dbReference type="FunFam" id="2.40.70.10:FF:000033">
    <property type="entry name" value="Aspartyl protease family protein"/>
    <property type="match status" value="1"/>
</dbReference>
<dbReference type="GO" id="GO:0016812">
    <property type="term" value="F:hydrolase activity, acting on carbon-nitrogen (but not peptide) bonds, in cyclic amides"/>
    <property type="evidence" value="ECO:0007669"/>
    <property type="project" value="InterPro"/>
</dbReference>
<feature type="domain" description="Peptidase A1" evidence="7">
    <location>
        <begin position="105"/>
        <end position="543"/>
    </location>
</feature>
<dbReference type="OrthoDB" id="2747330at2759"/>
<dbReference type="Pfam" id="PF14543">
    <property type="entry name" value="TAXi_N"/>
    <property type="match status" value="1"/>
</dbReference>
<evidence type="ECO:0000259" key="7">
    <source>
        <dbReference type="PROSITE" id="PS51767"/>
    </source>
</evidence>
<dbReference type="CDD" id="cd05476">
    <property type="entry name" value="pepsin_A_like_plant"/>
    <property type="match status" value="1"/>
</dbReference>